<feature type="compositionally biased region" description="Polar residues" evidence="1">
    <location>
        <begin position="24"/>
        <end position="38"/>
    </location>
</feature>
<dbReference type="Gene3D" id="3.40.50.150">
    <property type="entry name" value="Vaccinia Virus protein VP39"/>
    <property type="match status" value="1"/>
</dbReference>
<feature type="region of interest" description="Disordered" evidence="1">
    <location>
        <begin position="1"/>
        <end position="38"/>
    </location>
</feature>
<dbReference type="SUPFAM" id="SSF53335">
    <property type="entry name" value="S-adenosyl-L-methionine-dependent methyltransferases"/>
    <property type="match status" value="1"/>
</dbReference>
<feature type="compositionally biased region" description="Polar residues" evidence="1">
    <location>
        <begin position="214"/>
        <end position="223"/>
    </location>
</feature>
<dbReference type="EMBL" id="ML986507">
    <property type="protein sequence ID" value="KAF2273847.1"/>
    <property type="molecule type" value="Genomic_DNA"/>
</dbReference>
<evidence type="ECO:0008006" key="4">
    <source>
        <dbReference type="Google" id="ProtNLM"/>
    </source>
</evidence>
<feature type="compositionally biased region" description="Polar residues" evidence="1">
    <location>
        <begin position="196"/>
        <end position="207"/>
    </location>
</feature>
<proteinExistence type="predicted"/>
<accession>A0A6A6JC54</accession>
<feature type="region of interest" description="Disordered" evidence="1">
    <location>
        <begin position="181"/>
        <end position="228"/>
    </location>
</feature>
<sequence>MDVDQPPKPDDSGDTAAVHKPSQRSRTASDTSTTPEGSIISTRTLRSEDLEFVTENGRTYANEIYFLPCDQAEQDRLAIQHQVFLHALKGKLTTTPITHHTRRVLDLGTGPGDWAVAMAKQYPHLEVVGIDMAVWDLGEADTEANRVIWELDDLDVWGVDTDVDDLTLRLEQYDLLHDVTHRNPTEIEAPSRARRQNSQPPLQPQTQSHRDSPEASSPSTSHEPSVLESELRPGWNFSSPFDLIHLRNMKGAFGYWDEVYAEIYKNLRPGGYVEVADYEVLPPDLLNRGVAQEDSTTTYHLPTVRRLFLTMMEASFKAGRPLGLFYMHRTFLEDAGFKDVRTTAYVNVPVGQWPEDEEQRRLGKMFLVVLMESLEAHVLRLATKWGDRERVWGEEEVREQIEVAKGEILEWKGGEGEGGMDVKLKGWCAGFRWVVGRKPGG</sequence>
<evidence type="ECO:0000313" key="2">
    <source>
        <dbReference type="EMBL" id="KAF2273847.1"/>
    </source>
</evidence>
<dbReference type="CDD" id="cd02440">
    <property type="entry name" value="AdoMet_MTases"/>
    <property type="match status" value="1"/>
</dbReference>
<evidence type="ECO:0000256" key="1">
    <source>
        <dbReference type="SAM" id="MobiDB-lite"/>
    </source>
</evidence>
<dbReference type="OrthoDB" id="2013972at2759"/>
<dbReference type="GO" id="GO:0008168">
    <property type="term" value="F:methyltransferase activity"/>
    <property type="evidence" value="ECO:0007669"/>
    <property type="project" value="TreeGrafter"/>
</dbReference>
<dbReference type="PANTHER" id="PTHR43591">
    <property type="entry name" value="METHYLTRANSFERASE"/>
    <property type="match status" value="1"/>
</dbReference>
<protein>
    <recommendedName>
        <fullName evidence="4">S-adenosyl-L-methionine-dependent methyltransferase</fullName>
    </recommendedName>
</protein>
<feature type="compositionally biased region" description="Basic and acidic residues" evidence="1">
    <location>
        <begin position="181"/>
        <end position="191"/>
    </location>
</feature>
<dbReference type="GeneID" id="54555191"/>
<dbReference type="Proteomes" id="UP000800097">
    <property type="component" value="Unassembled WGS sequence"/>
</dbReference>
<gene>
    <name evidence="2" type="ORF">EI97DRAFT_479970</name>
</gene>
<dbReference type="PANTHER" id="PTHR43591:SF24">
    <property type="entry name" value="2-METHOXY-6-POLYPRENYL-1,4-BENZOQUINOL METHYLASE, MITOCHONDRIAL"/>
    <property type="match status" value="1"/>
</dbReference>
<feature type="compositionally biased region" description="Basic and acidic residues" evidence="1">
    <location>
        <begin position="1"/>
        <end position="11"/>
    </location>
</feature>
<reference evidence="2" key="1">
    <citation type="journal article" date="2020" name="Stud. Mycol.">
        <title>101 Dothideomycetes genomes: a test case for predicting lifestyles and emergence of pathogens.</title>
        <authorList>
            <person name="Haridas S."/>
            <person name="Albert R."/>
            <person name="Binder M."/>
            <person name="Bloem J."/>
            <person name="Labutti K."/>
            <person name="Salamov A."/>
            <person name="Andreopoulos B."/>
            <person name="Baker S."/>
            <person name="Barry K."/>
            <person name="Bills G."/>
            <person name="Bluhm B."/>
            <person name="Cannon C."/>
            <person name="Castanera R."/>
            <person name="Culley D."/>
            <person name="Daum C."/>
            <person name="Ezra D."/>
            <person name="Gonzalez J."/>
            <person name="Henrissat B."/>
            <person name="Kuo A."/>
            <person name="Liang C."/>
            <person name="Lipzen A."/>
            <person name="Lutzoni F."/>
            <person name="Magnuson J."/>
            <person name="Mondo S."/>
            <person name="Nolan M."/>
            <person name="Ohm R."/>
            <person name="Pangilinan J."/>
            <person name="Park H.-J."/>
            <person name="Ramirez L."/>
            <person name="Alfaro M."/>
            <person name="Sun H."/>
            <person name="Tritt A."/>
            <person name="Yoshinaga Y."/>
            <person name="Zwiers L.-H."/>
            <person name="Turgeon B."/>
            <person name="Goodwin S."/>
            <person name="Spatafora J."/>
            <person name="Crous P."/>
            <person name="Grigoriev I."/>
        </authorList>
    </citation>
    <scope>NUCLEOTIDE SEQUENCE</scope>
    <source>
        <strain evidence="2">CBS 379.55</strain>
    </source>
</reference>
<dbReference type="Pfam" id="PF13489">
    <property type="entry name" value="Methyltransf_23"/>
    <property type="match status" value="1"/>
</dbReference>
<evidence type="ECO:0000313" key="3">
    <source>
        <dbReference type="Proteomes" id="UP000800097"/>
    </source>
</evidence>
<dbReference type="InterPro" id="IPR029063">
    <property type="entry name" value="SAM-dependent_MTases_sf"/>
</dbReference>
<keyword evidence="3" id="KW-1185">Reference proteome</keyword>
<organism evidence="2 3">
    <name type="scientific">Westerdykella ornata</name>
    <dbReference type="NCBI Taxonomy" id="318751"/>
    <lineage>
        <taxon>Eukaryota</taxon>
        <taxon>Fungi</taxon>
        <taxon>Dikarya</taxon>
        <taxon>Ascomycota</taxon>
        <taxon>Pezizomycotina</taxon>
        <taxon>Dothideomycetes</taxon>
        <taxon>Pleosporomycetidae</taxon>
        <taxon>Pleosporales</taxon>
        <taxon>Sporormiaceae</taxon>
        <taxon>Westerdykella</taxon>
    </lineage>
</organism>
<dbReference type="RefSeq" id="XP_033651386.1">
    <property type="nucleotide sequence ID" value="XM_033802016.1"/>
</dbReference>
<dbReference type="AlphaFoldDB" id="A0A6A6JC54"/>
<name>A0A6A6JC54_WESOR</name>